<dbReference type="Proteomes" id="UP001364617">
    <property type="component" value="Unassembled WGS sequence"/>
</dbReference>
<evidence type="ECO:0000256" key="1">
    <source>
        <dbReference type="ARBA" id="ARBA00022723"/>
    </source>
</evidence>
<protein>
    <recommendedName>
        <fullName evidence="5">Zinc finger PHD-type domain-containing protein</fullName>
    </recommendedName>
</protein>
<keyword evidence="7" id="KW-1185">Reference proteome</keyword>
<feature type="domain" description="Zinc finger PHD-type" evidence="5">
    <location>
        <begin position="305"/>
        <end position="354"/>
    </location>
</feature>
<dbReference type="EMBL" id="JAYKXH010000007">
    <property type="protein sequence ID" value="KAK7162441.1"/>
    <property type="molecule type" value="Genomic_DNA"/>
</dbReference>
<sequence length="359" mass="40472">MGLVRGDLVLGKKHFSSIIKFAYPKAATVENIKKGFRLTGLFPLNRHALEDSDQMMIIPPVSVHPAPSSTTIATAQIHPAPLGTTIDTAQIHPAPPGTTIATAQIHPAPPGTTIATAQIHPAPPGTTIATAQFHQAPPGTTIAMAPPDIISVPVVAGCVECPTCHRPPNPLVAAGIIQEGLAHILVPPRFDQSARRRRQQVPAGARCITSDEFAAHQAEKEREETEKQEAKRRRMEEVKERRALMEEEKKRKQREREQREREKEQRERERERGKEQREREKQREREQERERLRREREQERLQKDICAACKQPSPPGSATEIVEWVECENCTLWYHTECVAHVVPEEAWLCRECAMSHDI</sequence>
<dbReference type="SMART" id="SM00249">
    <property type="entry name" value="PHD"/>
    <property type="match status" value="1"/>
</dbReference>
<name>A0AAN9D4I6_9TELE</name>
<dbReference type="InterPro" id="IPR001965">
    <property type="entry name" value="Znf_PHD"/>
</dbReference>
<evidence type="ECO:0000313" key="7">
    <source>
        <dbReference type="Proteomes" id="UP001364617"/>
    </source>
</evidence>
<dbReference type="SUPFAM" id="SSF57903">
    <property type="entry name" value="FYVE/PHD zinc finger"/>
    <property type="match status" value="1"/>
</dbReference>
<evidence type="ECO:0000313" key="6">
    <source>
        <dbReference type="EMBL" id="KAK7162441.1"/>
    </source>
</evidence>
<gene>
    <name evidence="6" type="ORF">R3I93_006673</name>
</gene>
<dbReference type="AlphaFoldDB" id="A0AAN9D4I6"/>
<keyword evidence="3" id="KW-0862">Zinc</keyword>
<keyword evidence="1" id="KW-0479">Metal-binding</keyword>
<keyword evidence="2" id="KW-0863">Zinc-finger</keyword>
<accession>A0AAN9D4I6</accession>
<dbReference type="InterPro" id="IPR019786">
    <property type="entry name" value="Zinc_finger_PHD-type_CS"/>
</dbReference>
<dbReference type="InterPro" id="IPR013083">
    <property type="entry name" value="Znf_RING/FYVE/PHD"/>
</dbReference>
<evidence type="ECO:0000256" key="3">
    <source>
        <dbReference type="ARBA" id="ARBA00022833"/>
    </source>
</evidence>
<feature type="compositionally biased region" description="Basic and acidic residues" evidence="4">
    <location>
        <begin position="213"/>
        <end position="289"/>
    </location>
</feature>
<evidence type="ECO:0000259" key="5">
    <source>
        <dbReference type="SMART" id="SM00249"/>
    </source>
</evidence>
<comment type="caution">
    <text evidence="6">The sequence shown here is derived from an EMBL/GenBank/DDBJ whole genome shotgun (WGS) entry which is preliminary data.</text>
</comment>
<dbReference type="InterPro" id="IPR011011">
    <property type="entry name" value="Znf_FYVE_PHD"/>
</dbReference>
<dbReference type="PROSITE" id="PS01359">
    <property type="entry name" value="ZF_PHD_1"/>
    <property type="match status" value="1"/>
</dbReference>
<dbReference type="GO" id="GO:0008270">
    <property type="term" value="F:zinc ion binding"/>
    <property type="evidence" value="ECO:0007669"/>
    <property type="project" value="UniProtKB-KW"/>
</dbReference>
<reference evidence="6 7" key="1">
    <citation type="submission" date="2024-02" db="EMBL/GenBank/DDBJ databases">
        <title>Chromosome-level genome assembly of the Eurasian Minnow (Phoxinus phoxinus).</title>
        <authorList>
            <person name="Oriowo T.O."/>
            <person name="Martin S."/>
            <person name="Stange M."/>
            <person name="Chrysostomakis Y."/>
            <person name="Brown T."/>
            <person name="Winkler S."/>
            <person name="Kukowka S."/>
            <person name="Myers E.W."/>
            <person name="Bohne A."/>
        </authorList>
    </citation>
    <scope>NUCLEOTIDE SEQUENCE [LARGE SCALE GENOMIC DNA]</scope>
    <source>
        <strain evidence="6">ZFMK-TIS-60720</strain>
        <tissue evidence="6">Whole Organism</tissue>
    </source>
</reference>
<proteinExistence type="predicted"/>
<dbReference type="Gene3D" id="3.30.40.10">
    <property type="entry name" value="Zinc/RING finger domain, C3HC4 (zinc finger)"/>
    <property type="match status" value="1"/>
</dbReference>
<evidence type="ECO:0000256" key="2">
    <source>
        <dbReference type="ARBA" id="ARBA00022771"/>
    </source>
</evidence>
<feature type="region of interest" description="Disordered" evidence="4">
    <location>
        <begin position="193"/>
        <end position="289"/>
    </location>
</feature>
<organism evidence="6 7">
    <name type="scientific">Phoxinus phoxinus</name>
    <name type="common">Eurasian minnow</name>
    <dbReference type="NCBI Taxonomy" id="58324"/>
    <lineage>
        <taxon>Eukaryota</taxon>
        <taxon>Metazoa</taxon>
        <taxon>Chordata</taxon>
        <taxon>Craniata</taxon>
        <taxon>Vertebrata</taxon>
        <taxon>Euteleostomi</taxon>
        <taxon>Actinopterygii</taxon>
        <taxon>Neopterygii</taxon>
        <taxon>Teleostei</taxon>
        <taxon>Ostariophysi</taxon>
        <taxon>Cypriniformes</taxon>
        <taxon>Leuciscidae</taxon>
        <taxon>Phoxininae</taxon>
        <taxon>Phoxinus</taxon>
    </lineage>
</organism>
<evidence type="ECO:0000256" key="4">
    <source>
        <dbReference type="SAM" id="MobiDB-lite"/>
    </source>
</evidence>